<dbReference type="Pfam" id="PF02361">
    <property type="entry name" value="CbiQ"/>
    <property type="match status" value="1"/>
</dbReference>
<evidence type="ECO:0000256" key="7">
    <source>
        <dbReference type="SAM" id="Phobius"/>
    </source>
</evidence>
<feature type="transmembrane region" description="Helical" evidence="7">
    <location>
        <begin position="104"/>
        <end position="124"/>
    </location>
</feature>
<dbReference type="PANTHER" id="PTHR43723:SF1">
    <property type="entry name" value="COBALT TRANSPORT PROTEIN CBIQ"/>
    <property type="match status" value="1"/>
</dbReference>
<evidence type="ECO:0000256" key="6">
    <source>
        <dbReference type="ARBA" id="ARBA00023136"/>
    </source>
</evidence>
<evidence type="ECO:0000313" key="8">
    <source>
        <dbReference type="EMBL" id="SEH28640.1"/>
    </source>
</evidence>
<dbReference type="Proteomes" id="UP000182983">
    <property type="component" value="Unassembled WGS sequence"/>
</dbReference>
<keyword evidence="4 7" id="KW-0812">Transmembrane</keyword>
<proteinExistence type="inferred from homology"/>
<dbReference type="PANTHER" id="PTHR43723">
    <property type="entry name" value="COBALT TRANSPORT PROTEIN CBIQ"/>
    <property type="match status" value="1"/>
</dbReference>
<gene>
    <name evidence="8" type="ORF">SAMN04244559_00737</name>
</gene>
<keyword evidence="6 7" id="KW-0472">Membrane</keyword>
<dbReference type="GO" id="GO:0043190">
    <property type="term" value="C:ATP-binding cassette (ABC) transporter complex"/>
    <property type="evidence" value="ECO:0007669"/>
    <property type="project" value="InterPro"/>
</dbReference>
<keyword evidence="5 7" id="KW-1133">Transmembrane helix</keyword>
<dbReference type="AlphaFoldDB" id="A0A1H6H366"/>
<dbReference type="GO" id="GO:0006824">
    <property type="term" value="P:cobalt ion transport"/>
    <property type="evidence" value="ECO:0007669"/>
    <property type="project" value="InterPro"/>
</dbReference>
<comment type="similarity">
    <text evidence="2">Belongs to the CbiQ family.</text>
</comment>
<accession>A0A1H6H366</accession>
<dbReference type="InterPro" id="IPR012809">
    <property type="entry name" value="ECF_CbiQ"/>
</dbReference>
<evidence type="ECO:0000256" key="5">
    <source>
        <dbReference type="ARBA" id="ARBA00022989"/>
    </source>
</evidence>
<dbReference type="InterPro" id="IPR003339">
    <property type="entry name" value="ABC/ECF_trnsptr_transmembrane"/>
</dbReference>
<protein>
    <submittedName>
        <fullName evidence="8">Cobalt/nickel transport system permease protein</fullName>
    </submittedName>
</protein>
<organism evidence="8 9">
    <name type="scientific">Magnetospirillum fulvum</name>
    <name type="common">Rhodospirillum fulvum</name>
    <dbReference type="NCBI Taxonomy" id="1082"/>
    <lineage>
        <taxon>Bacteria</taxon>
        <taxon>Pseudomonadati</taxon>
        <taxon>Pseudomonadota</taxon>
        <taxon>Alphaproteobacteria</taxon>
        <taxon>Rhodospirillales</taxon>
        <taxon>Rhodospirillaceae</taxon>
        <taxon>Magnetospirillum</taxon>
    </lineage>
</organism>
<dbReference type="EMBL" id="FNWO01000002">
    <property type="protein sequence ID" value="SEH28640.1"/>
    <property type="molecule type" value="Genomic_DNA"/>
</dbReference>
<dbReference type="InterPro" id="IPR052770">
    <property type="entry name" value="Cobalt_transport_CbiQ"/>
</dbReference>
<reference evidence="9" key="1">
    <citation type="submission" date="2016-10" db="EMBL/GenBank/DDBJ databases">
        <authorList>
            <person name="Varghese N."/>
            <person name="Submissions S."/>
        </authorList>
    </citation>
    <scope>NUCLEOTIDE SEQUENCE [LARGE SCALE GENOMIC DNA]</scope>
    <source>
        <strain evidence="9">DSM 13234</strain>
    </source>
</reference>
<dbReference type="NCBIfam" id="TIGR02454">
    <property type="entry name" value="ECF_T_CbiQ"/>
    <property type="match status" value="1"/>
</dbReference>
<keyword evidence="9" id="KW-1185">Reference proteome</keyword>
<comment type="subcellular location">
    <subcellularLocation>
        <location evidence="1">Cell membrane</location>
        <topology evidence="1">Multi-pass membrane protein</topology>
    </subcellularLocation>
</comment>
<evidence type="ECO:0000256" key="2">
    <source>
        <dbReference type="ARBA" id="ARBA00008564"/>
    </source>
</evidence>
<evidence type="ECO:0000256" key="1">
    <source>
        <dbReference type="ARBA" id="ARBA00004651"/>
    </source>
</evidence>
<dbReference type="CDD" id="cd16914">
    <property type="entry name" value="EcfT"/>
    <property type="match status" value="1"/>
</dbReference>
<feature type="transmembrane region" description="Helical" evidence="7">
    <location>
        <begin position="221"/>
        <end position="243"/>
    </location>
</feature>
<keyword evidence="3" id="KW-1003">Cell membrane</keyword>
<dbReference type="RefSeq" id="WP_074765633.1">
    <property type="nucleotide sequence ID" value="NZ_FNWO01000002.1"/>
</dbReference>
<name>A0A1H6H366_MAGFU</name>
<sequence>MSLAIDRLAQSSRWRRRSTTEKAVLALGLLALALALPPWPGAVLVLLVTWTAALAGARIGWRDWLRLVAAPLGFALTGAAALAVEIGPDGVALARDGGRAALSVILRAAAALSCLLLLAVTTPAPDLVRGARRLGLSPEITEMALLIWRFLFLLLESAIAIRHAQEARLGWRGFRRSIRSLGLLVALLLPRALDRARRLETGLAARGFDGSLPMLSPRQTVSTYFIAATLGLQAAVLGVGLWWS</sequence>
<evidence type="ECO:0000256" key="3">
    <source>
        <dbReference type="ARBA" id="ARBA00022475"/>
    </source>
</evidence>
<evidence type="ECO:0000313" key="9">
    <source>
        <dbReference type="Proteomes" id="UP000182983"/>
    </source>
</evidence>
<feature type="transmembrane region" description="Helical" evidence="7">
    <location>
        <begin position="64"/>
        <end position="84"/>
    </location>
</feature>
<evidence type="ECO:0000256" key="4">
    <source>
        <dbReference type="ARBA" id="ARBA00022692"/>
    </source>
</evidence>